<accession>A0ABT9J036</accession>
<comment type="caution">
    <text evidence="1">The sequence shown here is derived from an EMBL/GenBank/DDBJ whole genome shotgun (WGS) entry which is preliminary data.</text>
</comment>
<evidence type="ECO:0000313" key="2">
    <source>
        <dbReference type="Proteomes" id="UP001231941"/>
    </source>
</evidence>
<organism evidence="1 2">
    <name type="scientific">Chengkuizengella axinellae</name>
    <dbReference type="NCBI Taxonomy" id="3064388"/>
    <lineage>
        <taxon>Bacteria</taxon>
        <taxon>Bacillati</taxon>
        <taxon>Bacillota</taxon>
        <taxon>Bacilli</taxon>
        <taxon>Bacillales</taxon>
        <taxon>Paenibacillaceae</taxon>
        <taxon>Chengkuizengella</taxon>
    </lineage>
</organism>
<dbReference type="EMBL" id="JAVAMP010000005">
    <property type="protein sequence ID" value="MDP5274976.1"/>
    <property type="molecule type" value="Genomic_DNA"/>
</dbReference>
<name>A0ABT9J036_9BACL</name>
<proteinExistence type="predicted"/>
<dbReference type="Proteomes" id="UP001231941">
    <property type="component" value="Unassembled WGS sequence"/>
</dbReference>
<evidence type="ECO:0000313" key="1">
    <source>
        <dbReference type="EMBL" id="MDP5274976.1"/>
    </source>
</evidence>
<gene>
    <name evidence="1" type="ORF">Q5Y73_12725</name>
</gene>
<protein>
    <recommendedName>
        <fullName evidence="3">Lipoprotein</fullName>
    </recommendedName>
</protein>
<keyword evidence="2" id="KW-1185">Reference proteome</keyword>
<evidence type="ECO:0008006" key="3">
    <source>
        <dbReference type="Google" id="ProtNLM"/>
    </source>
</evidence>
<sequence>MKIKSIIVYIFISISLFTGCAKDEFVATLNDIQSIKIELIEKVELKDGVSYSIKLINESEFNLKQNNVYLSYPIKTERGSSGNEFKVEATGNRTNIEPNEQIILNLFTPFEGMSDPNLLIETPYIEINGYFDEVDDKNLFTSIFPLKEE</sequence>
<dbReference type="PROSITE" id="PS51257">
    <property type="entry name" value="PROKAR_LIPOPROTEIN"/>
    <property type="match status" value="1"/>
</dbReference>
<reference evidence="1 2" key="1">
    <citation type="submission" date="2023-08" db="EMBL/GenBank/DDBJ databases">
        <authorList>
            <person name="Park J.-S."/>
        </authorList>
    </citation>
    <scope>NUCLEOTIDE SEQUENCE [LARGE SCALE GENOMIC DNA]</scope>
    <source>
        <strain evidence="1 2">2205SS18-9</strain>
    </source>
</reference>
<dbReference type="RefSeq" id="WP_305992286.1">
    <property type="nucleotide sequence ID" value="NZ_JAVAMP010000005.1"/>
</dbReference>